<dbReference type="CDD" id="cd17643">
    <property type="entry name" value="A_NRPS_Cytc1-like"/>
    <property type="match status" value="1"/>
</dbReference>
<evidence type="ECO:0000256" key="2">
    <source>
        <dbReference type="ARBA" id="ARBA00022450"/>
    </source>
</evidence>
<dbReference type="NCBIfam" id="TIGR01733">
    <property type="entry name" value="AA-adenyl-dom"/>
    <property type="match status" value="1"/>
</dbReference>
<dbReference type="SUPFAM" id="SSF56801">
    <property type="entry name" value="Acetyl-CoA synthetase-like"/>
    <property type="match status" value="1"/>
</dbReference>
<sequence length="1204" mass="130402">MTTQLHYWKNTLHTLPDLLPLPTDHPRPPQRTLRGGTVYFDVDPQVHCRLSALSGEHDATMFMAFHAAFAVLLARLADSSDIVVGVPVAGRGEPALDDLVGMFVGTLVLRTRVTAADSFADILDSTREVDLGAFTHADMPFELLVEELAPGRSTAHSPLFQVLIEFGRAESISLELPDLTVEATSTDFGAAKFDLQLTLREHLAEDASPAGVSAALTYAGDIFERDTVEDFAKRFVRILETISADPALPVGDIEITDAAERDTMAARWNEPGTDSGADTLVDRFTEIVARFPDSGALTVDGSTTKYSELAARVNSLARYLISIGAGPESAVAVALPRSLDSVVAWLAVTVSGAAHLPLDVTYPAERMAFVLDDARPLCVLTSTDFDDSLPSTTIAHVLLDSDRVTASLSGFSPAPVTDADRRLPVTPDCVAYVIYTSGSTGHPKGVVVSHRSVLTLFANTLDRFGIENSDVWTLFHSFSFDFSVWELWGALLRGGRAVLVDYYTARSPEAFLALLRREHVTVLSQTPTAFYQLIEADNSASEPTAPQDDLTLRYVIFGGEALDLRQLDRWYARHEDTAPTLVNMYGITETTVHVSALALDSTMAASARASVVGRAVPGLRVAVLDRRLHPVPVGVTGEMYVSGSQLARGYLNRLELTASRFVADPAAHGARMYRTGDLARWNRSGQLEYQGRSDFQVQLHGYRIEPGEIEVTLRRHPAVAHAVVQVHTDDNGVDRLIGYVVPGDTGGEFDVESVLESARAELAPHMVPATLVVLDRLPLTANGKLDRKALPAPDFTERATSSRAPSVPIERVLTGLFEEVLGLDTVGIDDSFFALGGDSIMAIQLVARAKAAGMFFSPRDVFERKSVAALAEVTTIAQPTGLEELPGGGIGPLPLTPITHWLLERSGDVSRFSQAAVLTAPEGLTLATLAGTMQAVLDHHDMLRGRLWTSETGPAMEVLPVGSISASDLLSRIETHTVGGPEFGTILSDELTYAEDRLDPARGVMLQAVWFDASGDGRLLLVIHHLAIDGVSWRILVPDLAAAWEDITAGRTPDLPRNGTSMRRWAHALVDTAPQRAGELDLWRRILDGPDPLLGSRPLDPVRDTELTTDKVTIDIPPDVTEMLLRDLPRAFHAGVDGGLFTGLALAVARWRRLHAHPFDEVLVGVEGHGRENNLVPGADLSRTIGWFTTIHPVRLDLTGIDLD</sequence>
<dbReference type="InterPro" id="IPR010071">
    <property type="entry name" value="AA_adenyl_dom"/>
</dbReference>
<dbReference type="PANTHER" id="PTHR45527:SF14">
    <property type="entry name" value="PLIPASTATIN SYNTHASE SUBUNIT B"/>
    <property type="match status" value="1"/>
</dbReference>
<dbReference type="Gene3D" id="3.30.559.30">
    <property type="entry name" value="Nonribosomal peptide synthetase, condensation domain"/>
    <property type="match status" value="2"/>
</dbReference>
<dbReference type="Pfam" id="PF13193">
    <property type="entry name" value="AMP-binding_C"/>
    <property type="match status" value="1"/>
</dbReference>
<dbReference type="PROSITE" id="PS50075">
    <property type="entry name" value="CARRIER"/>
    <property type="match status" value="1"/>
</dbReference>
<name>A0ABT1QME2_9NOCA</name>
<evidence type="ECO:0000313" key="5">
    <source>
        <dbReference type="EMBL" id="MCQ4122818.1"/>
    </source>
</evidence>
<dbReference type="InterPro" id="IPR009081">
    <property type="entry name" value="PP-bd_ACP"/>
</dbReference>
<keyword evidence="6" id="KW-1185">Reference proteome</keyword>
<dbReference type="PANTHER" id="PTHR45527">
    <property type="entry name" value="NONRIBOSOMAL PEPTIDE SYNTHETASE"/>
    <property type="match status" value="1"/>
</dbReference>
<dbReference type="Pfam" id="PF00668">
    <property type="entry name" value="Condensation"/>
    <property type="match status" value="2"/>
</dbReference>
<dbReference type="Gene3D" id="3.30.300.30">
    <property type="match status" value="1"/>
</dbReference>
<comment type="cofactor">
    <cofactor evidence="1">
        <name>pantetheine 4'-phosphate</name>
        <dbReference type="ChEBI" id="CHEBI:47942"/>
    </cofactor>
</comment>
<reference evidence="5 6" key="1">
    <citation type="submission" date="2022-07" db="EMBL/GenBank/DDBJ databases">
        <title>Degradation activity of malathion, p-nitrophenol and potential low-temperature adaptation strategy of Rhodococcus sp. FXJ9.536.</title>
        <authorList>
            <person name="Huang J."/>
            <person name="Huang Y."/>
        </authorList>
    </citation>
    <scope>NUCLEOTIDE SEQUENCE [LARGE SCALE GENOMIC DNA]</scope>
    <source>
        <strain evidence="5 6">FXJ9.536</strain>
    </source>
</reference>
<dbReference type="Gene3D" id="3.30.559.10">
    <property type="entry name" value="Chloramphenicol acetyltransferase-like domain"/>
    <property type="match status" value="2"/>
</dbReference>
<feature type="domain" description="Carrier" evidence="4">
    <location>
        <begin position="804"/>
        <end position="878"/>
    </location>
</feature>
<feature type="non-terminal residue" evidence="5">
    <location>
        <position position="1204"/>
    </location>
</feature>
<dbReference type="Gene3D" id="1.10.1200.10">
    <property type="entry name" value="ACP-like"/>
    <property type="match status" value="1"/>
</dbReference>
<comment type="caution">
    <text evidence="5">The sequence shown here is derived from an EMBL/GenBank/DDBJ whole genome shotgun (WGS) entry which is preliminary data.</text>
</comment>
<evidence type="ECO:0000259" key="4">
    <source>
        <dbReference type="PROSITE" id="PS50075"/>
    </source>
</evidence>
<keyword evidence="2" id="KW-0596">Phosphopantetheine</keyword>
<accession>A0ABT1QME2</accession>
<dbReference type="SUPFAM" id="SSF47336">
    <property type="entry name" value="ACP-like"/>
    <property type="match status" value="1"/>
</dbReference>
<organism evidence="5 6">
    <name type="scientific">Rhodococcus tibetensis</name>
    <dbReference type="NCBI Taxonomy" id="2965064"/>
    <lineage>
        <taxon>Bacteria</taxon>
        <taxon>Bacillati</taxon>
        <taxon>Actinomycetota</taxon>
        <taxon>Actinomycetes</taxon>
        <taxon>Mycobacteriales</taxon>
        <taxon>Nocardiaceae</taxon>
        <taxon>Rhodococcus</taxon>
    </lineage>
</organism>
<protein>
    <submittedName>
        <fullName evidence="5">Amino acid adenylation domain-containing protein</fullName>
    </submittedName>
</protein>
<proteinExistence type="predicted"/>
<dbReference type="InterPro" id="IPR006162">
    <property type="entry name" value="Ppantetheine_attach_site"/>
</dbReference>
<dbReference type="InterPro" id="IPR023213">
    <property type="entry name" value="CAT-like_dom_sf"/>
</dbReference>
<dbReference type="InterPro" id="IPR036736">
    <property type="entry name" value="ACP-like_sf"/>
</dbReference>
<dbReference type="InterPro" id="IPR025110">
    <property type="entry name" value="AMP-bd_C"/>
</dbReference>
<dbReference type="InterPro" id="IPR042099">
    <property type="entry name" value="ANL_N_sf"/>
</dbReference>
<dbReference type="InterPro" id="IPR020845">
    <property type="entry name" value="AMP-binding_CS"/>
</dbReference>
<dbReference type="InterPro" id="IPR001242">
    <property type="entry name" value="Condensation_dom"/>
</dbReference>
<dbReference type="SMART" id="SM00823">
    <property type="entry name" value="PKS_PP"/>
    <property type="match status" value="1"/>
</dbReference>
<dbReference type="Gene3D" id="3.40.50.12780">
    <property type="entry name" value="N-terminal domain of ligase-like"/>
    <property type="match status" value="1"/>
</dbReference>
<dbReference type="SUPFAM" id="SSF52777">
    <property type="entry name" value="CoA-dependent acyltransferases"/>
    <property type="match status" value="3"/>
</dbReference>
<dbReference type="PROSITE" id="PS00012">
    <property type="entry name" value="PHOSPHOPANTETHEINE"/>
    <property type="match status" value="1"/>
</dbReference>
<evidence type="ECO:0000256" key="3">
    <source>
        <dbReference type="ARBA" id="ARBA00022553"/>
    </source>
</evidence>
<dbReference type="Proteomes" id="UP001524501">
    <property type="component" value="Unassembled WGS sequence"/>
</dbReference>
<dbReference type="InterPro" id="IPR020806">
    <property type="entry name" value="PKS_PP-bd"/>
</dbReference>
<evidence type="ECO:0000313" key="6">
    <source>
        <dbReference type="Proteomes" id="UP001524501"/>
    </source>
</evidence>
<dbReference type="PROSITE" id="PS00455">
    <property type="entry name" value="AMP_BINDING"/>
    <property type="match status" value="1"/>
</dbReference>
<dbReference type="EMBL" id="JANFQF010000045">
    <property type="protein sequence ID" value="MCQ4122818.1"/>
    <property type="molecule type" value="Genomic_DNA"/>
</dbReference>
<gene>
    <name evidence="5" type="ORF">NOF53_27355</name>
</gene>
<evidence type="ECO:0000256" key="1">
    <source>
        <dbReference type="ARBA" id="ARBA00001957"/>
    </source>
</evidence>
<dbReference type="Pfam" id="PF00501">
    <property type="entry name" value="AMP-binding"/>
    <property type="match status" value="1"/>
</dbReference>
<dbReference type="Pfam" id="PF00550">
    <property type="entry name" value="PP-binding"/>
    <property type="match status" value="1"/>
</dbReference>
<dbReference type="InterPro" id="IPR045851">
    <property type="entry name" value="AMP-bd_C_sf"/>
</dbReference>
<keyword evidence="3" id="KW-0597">Phosphoprotein</keyword>
<dbReference type="InterPro" id="IPR000873">
    <property type="entry name" value="AMP-dep_synth/lig_dom"/>
</dbReference>